<reference evidence="2" key="1">
    <citation type="journal article" date="2019" name="Int. J. Syst. Evol. Microbiol.">
        <title>The Global Catalogue of Microorganisms (GCM) 10K type strain sequencing project: providing services to taxonomists for standard genome sequencing and annotation.</title>
        <authorList>
            <consortium name="The Broad Institute Genomics Platform"/>
            <consortium name="The Broad Institute Genome Sequencing Center for Infectious Disease"/>
            <person name="Wu L."/>
            <person name="Ma J."/>
        </authorList>
    </citation>
    <scope>NUCLEOTIDE SEQUENCE [LARGE SCALE GENOMIC DNA]</scope>
    <source>
        <strain evidence="2">KCTC 22245</strain>
    </source>
</reference>
<protein>
    <submittedName>
        <fullName evidence="1">Arylsulfotransferase family protein</fullName>
    </submittedName>
</protein>
<dbReference type="PANTHER" id="PTHR35340">
    <property type="entry name" value="PQQ ENZYME REPEAT PROTEIN-RELATED"/>
    <property type="match status" value="1"/>
</dbReference>
<accession>A0ABV7MFL6</accession>
<comment type="caution">
    <text evidence="1">The sequence shown here is derived from an EMBL/GenBank/DDBJ whole genome shotgun (WGS) entry which is preliminary data.</text>
</comment>
<keyword evidence="2" id="KW-1185">Reference proteome</keyword>
<sequence>MEEFLMRWRSLRFQAWHAVLGGVAIVLGLVAYGAAVEHGATGGDNLIARAAVSFARIPSETMKVIRSIRNDHHPMHAKRHDRFGGASGFERFVPASGDPGLLALSRFDPVKQRNIVEIVDLTDGSVLNIYSVDEQYVHSQTRRRIPTIDLEPDRDRLRFGMVHPLVEPDGSIIFTGMSTAMVKLDACSQIEWLVDGAFHHAIEKDPQGNYWVPGVLYPHRLNGVSDEFRDDSLTKISPEGEILLERSLAEIVSRSGREYAILAPAVEPEDPLHLNDIQPVASDGPYWKAGDVFLSIRNLSAVALYRPSTDEIVWWRQGPWLMQHDVDVLNEREIAVFDNRANTHGPRYVVAGHNNFPVYNFETDEVTRPFDEAFRVQNIRSATQGRSELLPDGELFVEEQNHGRVLQMDRDGKLSWQYVNRGEDGKIYQVHWSRWIPPALAAQVRTSLAEKQCSAG</sequence>
<evidence type="ECO:0000313" key="2">
    <source>
        <dbReference type="Proteomes" id="UP001595607"/>
    </source>
</evidence>
<gene>
    <name evidence="1" type="ORF">ACFONP_13805</name>
</gene>
<dbReference type="RefSeq" id="WP_189576689.1">
    <property type="nucleotide sequence ID" value="NZ_BMXU01000002.1"/>
</dbReference>
<dbReference type="Pfam" id="PF14269">
    <property type="entry name" value="Arylsulfotran_2"/>
    <property type="match status" value="1"/>
</dbReference>
<evidence type="ECO:0000313" key="1">
    <source>
        <dbReference type="EMBL" id="MFC3303803.1"/>
    </source>
</evidence>
<dbReference type="Proteomes" id="UP001595607">
    <property type="component" value="Unassembled WGS sequence"/>
</dbReference>
<dbReference type="InterPro" id="IPR053143">
    <property type="entry name" value="Arylsulfate_ST"/>
</dbReference>
<dbReference type="PANTHER" id="PTHR35340:SF5">
    <property type="entry name" value="ASST-DOMAIN-CONTAINING PROTEIN"/>
    <property type="match status" value="1"/>
</dbReference>
<dbReference type="EMBL" id="JBHRVA010000003">
    <property type="protein sequence ID" value="MFC3303803.1"/>
    <property type="molecule type" value="Genomic_DNA"/>
</dbReference>
<proteinExistence type="predicted"/>
<name>A0ABV7MFL6_9PROT</name>
<dbReference type="InterPro" id="IPR039535">
    <property type="entry name" value="ASST-like"/>
</dbReference>
<organism evidence="1 2">
    <name type="scientific">Parvularcula lutaonensis</name>
    <dbReference type="NCBI Taxonomy" id="491923"/>
    <lineage>
        <taxon>Bacteria</taxon>
        <taxon>Pseudomonadati</taxon>
        <taxon>Pseudomonadota</taxon>
        <taxon>Alphaproteobacteria</taxon>
        <taxon>Parvularculales</taxon>
        <taxon>Parvularculaceae</taxon>
        <taxon>Parvularcula</taxon>
    </lineage>
</organism>